<proteinExistence type="predicted"/>
<accession>A0A8C6Z202</accession>
<evidence type="ECO:0000256" key="5">
    <source>
        <dbReference type="SAM" id="MobiDB-lite"/>
    </source>
</evidence>
<dbReference type="InterPro" id="IPR005821">
    <property type="entry name" value="Ion_trans_dom"/>
</dbReference>
<feature type="transmembrane region" description="Helical" evidence="6">
    <location>
        <begin position="142"/>
        <end position="160"/>
    </location>
</feature>
<evidence type="ECO:0000256" key="4">
    <source>
        <dbReference type="ARBA" id="ARBA00023136"/>
    </source>
</evidence>
<dbReference type="GO" id="GO:0006814">
    <property type="term" value="P:sodium ion transport"/>
    <property type="evidence" value="ECO:0007669"/>
    <property type="project" value="TreeGrafter"/>
</dbReference>
<reference evidence="8" key="2">
    <citation type="submission" date="2025-09" db="UniProtKB">
        <authorList>
            <consortium name="Ensembl"/>
        </authorList>
    </citation>
    <scope>IDENTIFICATION</scope>
</reference>
<keyword evidence="4 6" id="KW-0472">Membrane</keyword>
<feature type="transmembrane region" description="Helical" evidence="6">
    <location>
        <begin position="234"/>
        <end position="254"/>
    </location>
</feature>
<evidence type="ECO:0000256" key="2">
    <source>
        <dbReference type="ARBA" id="ARBA00022692"/>
    </source>
</evidence>
<dbReference type="GO" id="GO:0001669">
    <property type="term" value="C:acrosomal vesicle"/>
    <property type="evidence" value="ECO:0007669"/>
    <property type="project" value="TreeGrafter"/>
</dbReference>
<keyword evidence="2 6" id="KW-0812">Transmembrane</keyword>
<dbReference type="PANTHER" id="PTHR47077:SF1">
    <property type="entry name" value="CATION CHANNEL SPERM-ASSOCIATED PROTEIN 4"/>
    <property type="match status" value="1"/>
</dbReference>
<evidence type="ECO:0000256" key="1">
    <source>
        <dbReference type="ARBA" id="ARBA00004141"/>
    </source>
</evidence>
<feature type="transmembrane region" description="Helical" evidence="6">
    <location>
        <begin position="266"/>
        <end position="292"/>
    </location>
</feature>
<dbReference type="GO" id="GO:0048240">
    <property type="term" value="P:sperm capacitation"/>
    <property type="evidence" value="ECO:0007669"/>
    <property type="project" value="TreeGrafter"/>
</dbReference>
<evidence type="ECO:0000259" key="7">
    <source>
        <dbReference type="Pfam" id="PF00520"/>
    </source>
</evidence>
<dbReference type="PANTHER" id="PTHR47077">
    <property type="entry name" value="ION_TRANS DOMAIN-CONTAINING PROTEIN"/>
    <property type="match status" value="1"/>
</dbReference>
<dbReference type="InterPro" id="IPR027359">
    <property type="entry name" value="Volt_channel_dom_sf"/>
</dbReference>
<evidence type="ECO:0000256" key="6">
    <source>
        <dbReference type="SAM" id="Phobius"/>
    </source>
</evidence>
<dbReference type="GO" id="GO:0005245">
    <property type="term" value="F:voltage-gated calcium channel activity"/>
    <property type="evidence" value="ECO:0007669"/>
    <property type="project" value="TreeGrafter"/>
</dbReference>
<dbReference type="Gene3D" id="1.20.120.350">
    <property type="entry name" value="Voltage-gated potassium channels. Chain C"/>
    <property type="match status" value="1"/>
</dbReference>
<feature type="region of interest" description="Disordered" evidence="5">
    <location>
        <begin position="1"/>
        <end position="56"/>
    </location>
</feature>
<dbReference type="SUPFAM" id="SSF81324">
    <property type="entry name" value="Voltage-gated potassium channels"/>
    <property type="match status" value="1"/>
</dbReference>
<dbReference type="GO" id="GO:0036128">
    <property type="term" value="C:CatSper complex"/>
    <property type="evidence" value="ECO:0007669"/>
    <property type="project" value="InterPro"/>
</dbReference>
<evidence type="ECO:0000313" key="9">
    <source>
        <dbReference type="Proteomes" id="UP000694420"/>
    </source>
</evidence>
<dbReference type="GO" id="GO:0030317">
    <property type="term" value="P:flagellated sperm motility"/>
    <property type="evidence" value="ECO:0007669"/>
    <property type="project" value="InterPro"/>
</dbReference>
<dbReference type="GO" id="GO:0005227">
    <property type="term" value="F:calcium-activated cation channel activity"/>
    <property type="evidence" value="ECO:0007669"/>
    <property type="project" value="InterPro"/>
</dbReference>
<dbReference type="GO" id="GO:0097228">
    <property type="term" value="C:sperm principal piece"/>
    <property type="evidence" value="ECO:0007669"/>
    <property type="project" value="TreeGrafter"/>
</dbReference>
<dbReference type="InterPro" id="IPR028744">
    <property type="entry name" value="CatSper4"/>
</dbReference>
<evidence type="ECO:0000256" key="3">
    <source>
        <dbReference type="ARBA" id="ARBA00022989"/>
    </source>
</evidence>
<protein>
    <submittedName>
        <fullName evidence="8">Cation channel sperm associated 4</fullName>
    </submittedName>
</protein>
<dbReference type="Ensembl" id="ENSNPET00000006034.1">
    <property type="protein sequence ID" value="ENSNPEP00000005888.1"/>
    <property type="gene ID" value="ENSNPEG00000004443.1"/>
</dbReference>
<evidence type="ECO:0000313" key="8">
    <source>
        <dbReference type="Ensembl" id="ENSNPEP00000005888.1"/>
    </source>
</evidence>
<feature type="transmembrane region" description="Helical" evidence="6">
    <location>
        <begin position="82"/>
        <end position="108"/>
    </location>
</feature>
<sequence>GLGGSGAWWPRGSRHTRPGTLRLGWGGTSPHRPTHGLAVPGATRAPQPPRSRPRPRQDLWDREEYLCHVCMGRFLAHPAFKLSVAVLIITNVAVICLVLSSLQIYFSLSTAIDNIVLMVLFFEVLLNWYKGFWLYWKDGWNTFNFLIVVYLLAGPFIPPLNDPKIFHILRVMRLLQVCMLVKGLARMIQVIFKAIPNLLNIMFLLFILMLVFAMLGVILFSNTIPAHFGNLGKALYSLFVCVTQDGWLNIYQAFENEGNAVKIGGAIYFLIFLTGGTFICANLLVAVVMTSLEESLISHPKKQKQEQVDDQDAQPILEVGPVTWDKTSVFTTQEPLSTHLPNLNKKSFNNLSILLHSIQDNLRHYKEIREELNTIVEEVRAMDFNQAQEQELIMRSFLSSMDTPRSSDR</sequence>
<dbReference type="Proteomes" id="UP000694420">
    <property type="component" value="Unplaced"/>
</dbReference>
<feature type="transmembrane region" description="Helical" evidence="6">
    <location>
        <begin position="198"/>
        <end position="222"/>
    </location>
</feature>
<dbReference type="Gene3D" id="1.10.287.70">
    <property type="match status" value="1"/>
</dbReference>
<feature type="domain" description="Ion transport" evidence="7">
    <location>
        <begin position="77"/>
        <end position="294"/>
    </location>
</feature>
<organism evidence="8 9">
    <name type="scientific">Nothoprocta perdicaria</name>
    <name type="common">Chilean tinamou</name>
    <name type="synonym">Crypturus perdicarius</name>
    <dbReference type="NCBI Taxonomy" id="30464"/>
    <lineage>
        <taxon>Eukaryota</taxon>
        <taxon>Metazoa</taxon>
        <taxon>Chordata</taxon>
        <taxon>Craniata</taxon>
        <taxon>Vertebrata</taxon>
        <taxon>Euteleostomi</taxon>
        <taxon>Archelosauria</taxon>
        <taxon>Archosauria</taxon>
        <taxon>Dinosauria</taxon>
        <taxon>Saurischia</taxon>
        <taxon>Theropoda</taxon>
        <taxon>Coelurosauria</taxon>
        <taxon>Aves</taxon>
        <taxon>Palaeognathae</taxon>
        <taxon>Tinamiformes</taxon>
        <taxon>Tinamidae</taxon>
        <taxon>Nothoprocta</taxon>
    </lineage>
</organism>
<feature type="transmembrane region" description="Helical" evidence="6">
    <location>
        <begin position="115"/>
        <end position="136"/>
    </location>
</feature>
<comment type="subcellular location">
    <subcellularLocation>
        <location evidence="1">Membrane</location>
        <topology evidence="1">Multi-pass membrane protein</topology>
    </subcellularLocation>
</comment>
<name>A0A8C6Z202_NOTPE</name>
<keyword evidence="3 6" id="KW-1133">Transmembrane helix</keyword>
<keyword evidence="9" id="KW-1185">Reference proteome</keyword>
<dbReference type="AlphaFoldDB" id="A0A8C6Z202"/>
<dbReference type="Pfam" id="PF00520">
    <property type="entry name" value="Ion_trans"/>
    <property type="match status" value="1"/>
</dbReference>
<reference evidence="8" key="1">
    <citation type="submission" date="2025-08" db="UniProtKB">
        <authorList>
            <consortium name="Ensembl"/>
        </authorList>
    </citation>
    <scope>IDENTIFICATION</scope>
</reference>